<feature type="compositionally biased region" description="Low complexity" evidence="1">
    <location>
        <begin position="439"/>
        <end position="454"/>
    </location>
</feature>
<gene>
    <name evidence="2" type="ORF">BG015_004157</name>
</gene>
<feature type="compositionally biased region" description="Low complexity" evidence="1">
    <location>
        <begin position="28"/>
        <end position="47"/>
    </location>
</feature>
<feature type="region of interest" description="Disordered" evidence="1">
    <location>
        <begin position="1343"/>
        <end position="1413"/>
    </location>
</feature>
<feature type="compositionally biased region" description="Low complexity" evidence="1">
    <location>
        <begin position="1343"/>
        <end position="1355"/>
    </location>
</feature>
<feature type="compositionally biased region" description="Low complexity" evidence="1">
    <location>
        <begin position="1135"/>
        <end position="1152"/>
    </location>
</feature>
<feature type="compositionally biased region" description="Basic and acidic residues" evidence="1">
    <location>
        <begin position="375"/>
        <end position="392"/>
    </location>
</feature>
<feature type="compositionally biased region" description="Basic and acidic residues" evidence="1">
    <location>
        <begin position="461"/>
        <end position="475"/>
    </location>
</feature>
<feature type="region of interest" description="Disordered" evidence="1">
    <location>
        <begin position="1135"/>
        <end position="1244"/>
    </location>
</feature>
<feature type="region of interest" description="Disordered" evidence="1">
    <location>
        <begin position="355"/>
        <end position="486"/>
    </location>
</feature>
<feature type="compositionally biased region" description="Acidic residues" evidence="1">
    <location>
        <begin position="1375"/>
        <end position="1387"/>
    </location>
</feature>
<dbReference type="EMBL" id="JAAAUQ010000002">
    <property type="protein sequence ID" value="KAF9157081.1"/>
    <property type="molecule type" value="Genomic_DNA"/>
</dbReference>
<feature type="compositionally biased region" description="Polar residues" evidence="1">
    <location>
        <begin position="1278"/>
        <end position="1290"/>
    </location>
</feature>
<feature type="region of interest" description="Disordered" evidence="1">
    <location>
        <begin position="943"/>
        <end position="990"/>
    </location>
</feature>
<feature type="compositionally biased region" description="Basic and acidic residues" evidence="1">
    <location>
        <begin position="1182"/>
        <end position="1197"/>
    </location>
</feature>
<feature type="region of interest" description="Disordered" evidence="1">
    <location>
        <begin position="625"/>
        <end position="716"/>
    </location>
</feature>
<proteinExistence type="predicted"/>
<feature type="compositionally biased region" description="Polar residues" evidence="1">
    <location>
        <begin position="242"/>
        <end position="252"/>
    </location>
</feature>
<feature type="region of interest" description="Disordered" evidence="1">
    <location>
        <begin position="797"/>
        <end position="845"/>
    </location>
</feature>
<feature type="region of interest" description="Disordered" evidence="1">
    <location>
        <begin position="1277"/>
        <end position="1306"/>
    </location>
</feature>
<feature type="compositionally biased region" description="Basic residues" evidence="1">
    <location>
        <begin position="808"/>
        <end position="817"/>
    </location>
</feature>
<feature type="region of interest" description="Disordered" evidence="1">
    <location>
        <begin position="751"/>
        <end position="783"/>
    </location>
</feature>
<feature type="region of interest" description="Disordered" evidence="1">
    <location>
        <begin position="272"/>
        <end position="328"/>
    </location>
</feature>
<feature type="compositionally biased region" description="Basic and acidic residues" evidence="1">
    <location>
        <begin position="638"/>
        <end position="660"/>
    </location>
</feature>
<evidence type="ECO:0000313" key="2">
    <source>
        <dbReference type="EMBL" id="KAF9157081.1"/>
    </source>
</evidence>
<feature type="compositionally biased region" description="Low complexity" evidence="1">
    <location>
        <begin position="1205"/>
        <end position="1231"/>
    </location>
</feature>
<evidence type="ECO:0000256" key="1">
    <source>
        <dbReference type="SAM" id="MobiDB-lite"/>
    </source>
</evidence>
<feature type="region of interest" description="Disordered" evidence="1">
    <location>
        <begin position="546"/>
        <end position="584"/>
    </location>
</feature>
<feature type="compositionally biased region" description="Low complexity" evidence="1">
    <location>
        <begin position="1171"/>
        <end position="1181"/>
    </location>
</feature>
<feature type="compositionally biased region" description="Low complexity" evidence="1">
    <location>
        <begin position="394"/>
        <end position="404"/>
    </location>
</feature>
<feature type="compositionally biased region" description="Polar residues" evidence="1">
    <location>
        <begin position="273"/>
        <end position="313"/>
    </location>
</feature>
<feature type="compositionally biased region" description="Polar residues" evidence="1">
    <location>
        <begin position="1356"/>
        <end position="1374"/>
    </location>
</feature>
<accession>A0A9P5VFW5</accession>
<keyword evidence="3" id="KW-1185">Reference proteome</keyword>
<dbReference type="Proteomes" id="UP000748756">
    <property type="component" value="Unassembled WGS sequence"/>
</dbReference>
<comment type="caution">
    <text evidence="2">The sequence shown here is derived from an EMBL/GenBank/DDBJ whole genome shotgun (WGS) entry which is preliminary data.</text>
</comment>
<feature type="region of interest" description="Disordered" evidence="1">
    <location>
        <begin position="502"/>
        <end position="522"/>
    </location>
</feature>
<organism evidence="2 3">
    <name type="scientific">Linnemannia schmuckeri</name>
    <dbReference type="NCBI Taxonomy" id="64567"/>
    <lineage>
        <taxon>Eukaryota</taxon>
        <taxon>Fungi</taxon>
        <taxon>Fungi incertae sedis</taxon>
        <taxon>Mucoromycota</taxon>
        <taxon>Mortierellomycotina</taxon>
        <taxon>Mortierellomycetes</taxon>
        <taxon>Mortierellales</taxon>
        <taxon>Mortierellaceae</taxon>
        <taxon>Linnemannia</taxon>
    </lineage>
</organism>
<dbReference type="OrthoDB" id="2448774at2759"/>
<feature type="region of interest" description="Disordered" evidence="1">
    <location>
        <begin position="1"/>
        <end position="71"/>
    </location>
</feature>
<protein>
    <submittedName>
        <fullName evidence="2">Uncharacterized protein</fullName>
    </submittedName>
</protein>
<sequence>MLAHNKPQASTTSELLNLRPLGNHRHTTPQLQSTQHSSSSLLPQSLPRQERPKRKISHRELAPASRTATADSRLLSAHVDHIAAPTTGTGLSHQSKHIDSQEPMTPTDSRTHLNGTYLQRPPSFEPFGIHRQDQQQRQEPPQRGTASAEIESNGKITEDATVRDQNIDPRHNGTDTADSNKYQVNLGRPAMDHRSKRSPAVVGGGTKHGDDLDGRTIASSTTTTSLFGRSATEKHRDIPPSQHIQRNTSQPMTIRDIVDSEELRNQLAELHRSLNSNPDPHPPQYTSSAQAQRRPSNQPSPKYPQALSSTAQADCTGPRRGLRDDSVANDLAMDTSLLEKKFRARLEADIQVMEAPQEHQHTMDNGRATASSNIHESDYRKLLPSERQRRELYSSSYSPSNFSSVEEIDERIDNDDDEDDEEEQNTVELKGSNISRIVQTPPLSQPQQQRPLNPTSSLNQRRMEPAERRNNDRLPDTGYESGGEFSFHREVARARARRELGASQDNGLARSNGVGGPGVKASKLDHGRDLALEDLASPVRYDFEETQGGQHPLRTGEQPISTVEQGPRRRPESHYPTMTPEEEMERLNMVTKAEDRFMELAGSMGEGQAVSSLLETLKGMIRKLKSEKRSSMSTVKGLKKDLKQAQQELRRTRKANEKLSKVKQSTSSHRNGSKHDRDTTQDLENATLRPRRNQSLEEKEQERKNAAIQREKDRAERDLRAVQKQLDVLEKQKEAMQKRERLRAEEEANLLFLIESDSDDEDEEEEDSESESESESDSDDEDSFRILSESAASGYSNREIPLVDARARRGSKAKRRSSSTGTSAAKGKEVQRHRTGIDTHRARDRTKLTTQIAGSRSKSAHPDTRHPVDNVEEVHIHHHVYYGDADMEDIPNIRPRIIQARLHHSTSRLDGRFADRHEDAHRLNIGSGHRINDAGFGFYRRGSPHQLERSGPSKSMLSRSFPGQRMHASQHFEAPTEEMSPLRPHPRRQQTAPDAVNWEGHGSQGIGSPVPAHKDGEAYPLYRPGPGPGPQVISTTQGSARMVTRVQHGFSLRSAGTHELTVPLKDSNSQRKKISIDLKRILSLLKTHDPRRCTVCCSGGDGRDHSTHHQDDQQLQFSRPAIKIDGRPVLIQRKASVTTTRSATVQQSSSSSRLDRHVGQINDGYRDVLSDSESSVSSISDSEARRGKGTARNDSRGHGAGVGGQSYPARQRRSQSQPPQATETGIDNTNNDHNDDDDDDEQHPPEWKLHVTLCKLDKEVQQLRKSHLDLSGKLERLGSSSNLQPASSTAAVADETGTLSLEKQEKKRQQRRQLRLQLQRVVDSLEEKAEEILSLQHYLLEQQQQQQENPEQSESAVSESSRLTRNVRKPSTVTVEDDVGQDSDDLNVGERQVSGNRELRMPERFKHRTINGS</sequence>
<name>A0A9P5VFW5_9FUNG</name>
<feature type="region of interest" description="Disordered" evidence="1">
    <location>
        <begin position="85"/>
        <end position="253"/>
    </location>
</feature>
<feature type="compositionally biased region" description="Polar residues" evidence="1">
    <location>
        <begin position="174"/>
        <end position="183"/>
    </location>
</feature>
<feature type="compositionally biased region" description="Polar residues" evidence="1">
    <location>
        <begin position="102"/>
        <end position="117"/>
    </location>
</feature>
<feature type="compositionally biased region" description="Basic and acidic residues" evidence="1">
    <location>
        <begin position="826"/>
        <end position="845"/>
    </location>
</feature>
<evidence type="ECO:0000313" key="3">
    <source>
        <dbReference type="Proteomes" id="UP000748756"/>
    </source>
</evidence>
<feature type="compositionally biased region" description="Basic and acidic residues" evidence="1">
    <location>
        <begin position="694"/>
        <end position="716"/>
    </location>
</feature>
<feature type="compositionally biased region" description="Acidic residues" evidence="1">
    <location>
        <begin position="406"/>
        <end position="425"/>
    </location>
</feature>
<feature type="compositionally biased region" description="Acidic residues" evidence="1">
    <location>
        <begin position="756"/>
        <end position="782"/>
    </location>
</feature>
<feature type="compositionally biased region" description="Basic and acidic residues" evidence="1">
    <location>
        <begin position="156"/>
        <end position="173"/>
    </location>
</feature>
<reference evidence="2" key="1">
    <citation type="journal article" date="2020" name="Fungal Divers.">
        <title>Resolving the Mortierellaceae phylogeny through synthesis of multi-gene phylogenetics and phylogenomics.</title>
        <authorList>
            <person name="Vandepol N."/>
            <person name="Liber J."/>
            <person name="Desiro A."/>
            <person name="Na H."/>
            <person name="Kennedy M."/>
            <person name="Barry K."/>
            <person name="Grigoriev I.V."/>
            <person name="Miller A.N."/>
            <person name="O'Donnell K."/>
            <person name="Stajich J.E."/>
            <person name="Bonito G."/>
        </authorList>
    </citation>
    <scope>NUCLEOTIDE SEQUENCE</scope>
    <source>
        <strain evidence="2">NRRL 6426</strain>
    </source>
</reference>
<feature type="compositionally biased region" description="Basic and acidic residues" evidence="1">
    <location>
        <begin position="1153"/>
        <end position="1169"/>
    </location>
</feature>
<feature type="compositionally biased region" description="Polar residues" evidence="1">
    <location>
        <begin position="217"/>
        <end position="227"/>
    </location>
</feature>